<evidence type="ECO:0000313" key="3">
    <source>
        <dbReference type="Proteomes" id="UP000465866"/>
    </source>
</evidence>
<reference evidence="2 3" key="1">
    <citation type="journal article" date="2019" name="Emerg. Microbes Infect.">
        <title>Comprehensive subspecies identification of 175 nontuberculous mycobacteria species based on 7547 genomic profiles.</title>
        <authorList>
            <person name="Matsumoto Y."/>
            <person name="Kinjo T."/>
            <person name="Motooka D."/>
            <person name="Nabeya D."/>
            <person name="Jung N."/>
            <person name="Uechi K."/>
            <person name="Horii T."/>
            <person name="Iida T."/>
            <person name="Fujita J."/>
            <person name="Nakamura S."/>
        </authorList>
    </citation>
    <scope>NUCLEOTIDE SEQUENCE [LARGE SCALE GENOMIC DNA]</scope>
    <source>
        <strain evidence="2 3">JCM 12404</strain>
    </source>
</reference>
<dbReference type="InterPro" id="IPR002645">
    <property type="entry name" value="STAS_dom"/>
</dbReference>
<dbReference type="Proteomes" id="UP000465866">
    <property type="component" value="Chromosome"/>
</dbReference>
<dbReference type="InterPro" id="IPR036513">
    <property type="entry name" value="STAS_dom_sf"/>
</dbReference>
<dbReference type="InterPro" id="IPR058548">
    <property type="entry name" value="MlaB-like_STAS"/>
</dbReference>
<sequence length="112" mass="12134">MRIAGDLDYETVDELVAAASQVLAQQSDLEELHLDFSELTFLDSAALSGLLLIHRRTSHSGIELRLDHRPPFLDRVLQVTGLFGHFVSSDSDVAAGDSALLGQVTTGETSVR</sequence>
<dbReference type="SUPFAM" id="SSF52091">
    <property type="entry name" value="SpoIIaa-like"/>
    <property type="match status" value="1"/>
</dbReference>
<dbReference type="PROSITE" id="PS50801">
    <property type="entry name" value="STAS"/>
    <property type="match status" value="1"/>
</dbReference>
<evidence type="ECO:0000259" key="1">
    <source>
        <dbReference type="PROSITE" id="PS50801"/>
    </source>
</evidence>
<dbReference type="CDD" id="cd07043">
    <property type="entry name" value="STAS_anti-anti-sigma_factors"/>
    <property type="match status" value="1"/>
</dbReference>
<accession>A0A7I7L0W7</accession>
<feature type="domain" description="STAS" evidence="1">
    <location>
        <begin position="1"/>
        <end position="103"/>
    </location>
</feature>
<proteinExistence type="predicted"/>
<gene>
    <name evidence="2" type="ORF">MCOO_36710</name>
</gene>
<evidence type="ECO:0000313" key="2">
    <source>
        <dbReference type="EMBL" id="BBX47656.1"/>
    </source>
</evidence>
<dbReference type="KEGG" id="mcoo:MCOO_36710"/>
<protein>
    <recommendedName>
        <fullName evidence="1">STAS domain-containing protein</fullName>
    </recommendedName>
</protein>
<dbReference type="Gene3D" id="3.30.750.24">
    <property type="entry name" value="STAS domain"/>
    <property type="match status" value="1"/>
</dbReference>
<dbReference type="Pfam" id="PF13466">
    <property type="entry name" value="STAS_2"/>
    <property type="match status" value="1"/>
</dbReference>
<dbReference type="AlphaFoldDB" id="A0A7I7L0W7"/>
<dbReference type="EMBL" id="AP022569">
    <property type="protein sequence ID" value="BBX47656.1"/>
    <property type="molecule type" value="Genomic_DNA"/>
</dbReference>
<keyword evidence="3" id="KW-1185">Reference proteome</keyword>
<organism evidence="2 3">
    <name type="scientific">Mycobacterium cookii</name>
    <dbReference type="NCBI Taxonomy" id="1775"/>
    <lineage>
        <taxon>Bacteria</taxon>
        <taxon>Bacillati</taxon>
        <taxon>Actinomycetota</taxon>
        <taxon>Actinomycetes</taxon>
        <taxon>Mycobacteriales</taxon>
        <taxon>Mycobacteriaceae</taxon>
        <taxon>Mycobacterium</taxon>
    </lineage>
</organism>
<name>A0A7I7L0W7_9MYCO</name>